<dbReference type="EMBL" id="CM031835">
    <property type="protein sequence ID" value="KAG6686379.1"/>
    <property type="molecule type" value="Genomic_DNA"/>
</dbReference>
<dbReference type="AlphaFoldDB" id="A0A8T1P045"/>
<keyword evidence="3" id="KW-1185">Reference proteome</keyword>
<dbReference type="Proteomes" id="UP000811246">
    <property type="component" value="Chromosome 11"/>
</dbReference>
<dbReference type="PANTHER" id="PTHR36795:SF3">
    <property type="match status" value="1"/>
</dbReference>
<evidence type="ECO:0000313" key="1">
    <source>
        <dbReference type="EMBL" id="KAG6635044.1"/>
    </source>
</evidence>
<name>A0A8T1P045_CARIL</name>
<evidence type="ECO:0000313" key="2">
    <source>
        <dbReference type="EMBL" id="KAG6686379.1"/>
    </source>
</evidence>
<organism evidence="1 3">
    <name type="scientific">Carya illinoinensis</name>
    <name type="common">Pecan</name>
    <dbReference type="NCBI Taxonomy" id="32201"/>
    <lineage>
        <taxon>Eukaryota</taxon>
        <taxon>Viridiplantae</taxon>
        <taxon>Streptophyta</taxon>
        <taxon>Embryophyta</taxon>
        <taxon>Tracheophyta</taxon>
        <taxon>Spermatophyta</taxon>
        <taxon>Magnoliopsida</taxon>
        <taxon>eudicotyledons</taxon>
        <taxon>Gunneridae</taxon>
        <taxon>Pentapetalae</taxon>
        <taxon>rosids</taxon>
        <taxon>fabids</taxon>
        <taxon>Fagales</taxon>
        <taxon>Juglandaceae</taxon>
        <taxon>Carya</taxon>
    </lineage>
</organism>
<gene>
    <name evidence="1" type="ORF">CIPAW_11G015200</name>
    <name evidence="2" type="ORF">I3842_11G014600</name>
</gene>
<accession>A0A8T1P045</accession>
<dbReference type="EMBL" id="CM031819">
    <property type="protein sequence ID" value="KAG6635044.1"/>
    <property type="molecule type" value="Genomic_DNA"/>
</dbReference>
<proteinExistence type="predicted"/>
<reference evidence="1" key="1">
    <citation type="submission" date="2020-12" db="EMBL/GenBank/DDBJ databases">
        <title>WGS assembly of Carya illinoinensis cv. Pawnee.</title>
        <authorList>
            <person name="Platts A."/>
            <person name="Shu S."/>
            <person name="Wright S."/>
            <person name="Barry K."/>
            <person name="Edger P."/>
            <person name="Pires J.C."/>
            <person name="Schmutz J."/>
        </authorList>
    </citation>
    <scope>NUCLEOTIDE SEQUENCE</scope>
    <source>
        <tissue evidence="1">Leaf</tissue>
    </source>
</reference>
<dbReference type="OrthoDB" id="1932414at2759"/>
<dbReference type="PANTHER" id="PTHR36795">
    <property type="entry name" value="OS01G0938400 PROTEIN"/>
    <property type="match status" value="1"/>
</dbReference>
<dbReference type="Proteomes" id="UP000811609">
    <property type="component" value="Chromosome 11"/>
</dbReference>
<protein>
    <submittedName>
        <fullName evidence="1">Uncharacterized protein</fullName>
    </submittedName>
</protein>
<evidence type="ECO:0000313" key="3">
    <source>
        <dbReference type="Proteomes" id="UP000811609"/>
    </source>
</evidence>
<comment type="caution">
    <text evidence="1">The sequence shown here is derived from an EMBL/GenBank/DDBJ whole genome shotgun (WGS) entry which is preliminary data.</text>
</comment>
<sequence>MASNKQYSYYRLRNEGGGVSDEEPEDQRDLIRKISSWSKIRRFVGRRRRTKVRIPGLRKFLRKRKRFFTRFKVSWSKVLKRLKNGQAHMGDLFAGNYLFMQVNPTAPFRSGGRLEEYHHYGFKYPVITRNIAKNPGPMY</sequence>
<reference evidence="2" key="2">
    <citation type="submission" date="2021-01" db="EMBL/GenBank/DDBJ databases">
        <authorList>
            <person name="Lovell J.T."/>
            <person name="Bentley N."/>
            <person name="Bhattarai G."/>
            <person name="Jenkins J.W."/>
            <person name="Sreedasyam A."/>
            <person name="Alarcon Y."/>
            <person name="Bock C."/>
            <person name="Boston L."/>
            <person name="Carlson J."/>
            <person name="Cervantes K."/>
            <person name="Clermont K."/>
            <person name="Krom N."/>
            <person name="Kubenka K."/>
            <person name="Mamidi S."/>
            <person name="Mattison C."/>
            <person name="Monteros M."/>
            <person name="Pisani C."/>
            <person name="Plott C."/>
            <person name="Rajasekar S."/>
            <person name="Rhein H.S."/>
            <person name="Rohla C."/>
            <person name="Song M."/>
            <person name="Hilaire R.S."/>
            <person name="Shu S."/>
            <person name="Wells L."/>
            <person name="Wang X."/>
            <person name="Webber J."/>
            <person name="Heerema R.J."/>
            <person name="Klein P."/>
            <person name="Conner P."/>
            <person name="Grauke L."/>
            <person name="Grimwood J."/>
            <person name="Schmutz J."/>
            <person name="Randall J.J."/>
        </authorList>
    </citation>
    <scope>NUCLEOTIDE SEQUENCE</scope>
    <source>
        <tissue evidence="2">Leaf</tissue>
    </source>
</reference>